<dbReference type="OrthoDB" id="2444617at2759"/>
<feature type="region of interest" description="Disordered" evidence="1">
    <location>
        <begin position="23"/>
        <end position="64"/>
    </location>
</feature>
<protein>
    <submittedName>
        <fullName evidence="2">Uncharacterized protein</fullName>
    </submittedName>
</protein>
<evidence type="ECO:0000313" key="2">
    <source>
        <dbReference type="EMBL" id="KAF9945426.1"/>
    </source>
</evidence>
<evidence type="ECO:0000256" key="1">
    <source>
        <dbReference type="SAM" id="MobiDB-lite"/>
    </source>
</evidence>
<organism evidence="2 3">
    <name type="scientific">Modicella reniformis</name>
    <dbReference type="NCBI Taxonomy" id="1440133"/>
    <lineage>
        <taxon>Eukaryota</taxon>
        <taxon>Fungi</taxon>
        <taxon>Fungi incertae sedis</taxon>
        <taxon>Mucoromycota</taxon>
        <taxon>Mortierellomycotina</taxon>
        <taxon>Mortierellomycetes</taxon>
        <taxon>Mortierellales</taxon>
        <taxon>Mortierellaceae</taxon>
        <taxon>Modicella</taxon>
    </lineage>
</organism>
<reference evidence="2" key="1">
    <citation type="journal article" date="2020" name="Fungal Divers.">
        <title>Resolving the Mortierellaceae phylogeny through synthesis of multi-gene phylogenetics and phylogenomics.</title>
        <authorList>
            <person name="Vandepol N."/>
            <person name="Liber J."/>
            <person name="Desiro A."/>
            <person name="Na H."/>
            <person name="Kennedy M."/>
            <person name="Barry K."/>
            <person name="Grigoriev I.V."/>
            <person name="Miller A.N."/>
            <person name="O'Donnell K."/>
            <person name="Stajich J.E."/>
            <person name="Bonito G."/>
        </authorList>
    </citation>
    <scope>NUCLEOTIDE SEQUENCE</scope>
    <source>
        <strain evidence="2">MES-2147</strain>
    </source>
</reference>
<feature type="region of interest" description="Disordered" evidence="1">
    <location>
        <begin position="111"/>
        <end position="144"/>
    </location>
</feature>
<evidence type="ECO:0000313" key="3">
    <source>
        <dbReference type="Proteomes" id="UP000749646"/>
    </source>
</evidence>
<accession>A0A9P6IUX0</accession>
<dbReference type="EMBL" id="JAAAHW010008007">
    <property type="protein sequence ID" value="KAF9945426.1"/>
    <property type="molecule type" value="Genomic_DNA"/>
</dbReference>
<gene>
    <name evidence="2" type="ORF">BGZ65_010757</name>
</gene>
<sequence length="497" mass="57086">LQPLRIAHYPDVVLEVVTKDHVPVSPSSTRSSGSTLAFEPNSSARSQVRDEVTSSSLASGGGQLSVASSSNEIGLLSSILAAFRIREIEKDNHALVVRSQNIRLDTPTSFHVSRQHDNTNPHQPDMQDHGQPPPSSNQSIDGNMDSNIIDREQLLQLQLQVDKALKETYQMNQKIDNILQKTQQTDDIIQKVEQTDERTHQLQQQITDIQERVQQIDQQTHQQQQQQQMDQQSHQQQQQQVDDILQQIQEGHQMLRQIHESDRSKRQQENPSVDQIRKEFVQCLQESFRLQRLESDRLMVVRSHVQAILSSNFHELPIPRLFIVLPMPTGLVDKDGKPCSLQFRLYYLCECGAHTTRECTRNINIRMARHPGYDLDNHDAFFDKYGPYLLTMMYMVKYGADAGDRVVPPLSSLEIEGRSDANQGHLNFIKDNVHRLVDDTITYLEDTIYTNNKDMSPTAFWKLDTSELAELISHLKVKQDEDIYGNLRQITTRDQHC</sequence>
<name>A0A9P6IUX0_9FUNG</name>
<feature type="region of interest" description="Disordered" evidence="1">
    <location>
        <begin position="217"/>
        <end position="241"/>
    </location>
</feature>
<comment type="caution">
    <text evidence="2">The sequence shown here is derived from an EMBL/GenBank/DDBJ whole genome shotgun (WGS) entry which is preliminary data.</text>
</comment>
<dbReference type="AlphaFoldDB" id="A0A9P6IUX0"/>
<keyword evidence="3" id="KW-1185">Reference proteome</keyword>
<feature type="compositionally biased region" description="Low complexity" evidence="1">
    <location>
        <begin position="54"/>
        <end position="64"/>
    </location>
</feature>
<feature type="compositionally biased region" description="Low complexity" evidence="1">
    <location>
        <begin position="23"/>
        <end position="35"/>
    </location>
</feature>
<feature type="non-terminal residue" evidence="2">
    <location>
        <position position="1"/>
    </location>
</feature>
<dbReference type="Proteomes" id="UP000749646">
    <property type="component" value="Unassembled WGS sequence"/>
</dbReference>
<feature type="non-terminal residue" evidence="2">
    <location>
        <position position="497"/>
    </location>
</feature>
<proteinExistence type="predicted"/>